<dbReference type="GO" id="GO:0032259">
    <property type="term" value="P:methylation"/>
    <property type="evidence" value="ECO:0007669"/>
    <property type="project" value="UniProtKB-KW"/>
</dbReference>
<dbReference type="InterPro" id="IPR000780">
    <property type="entry name" value="CheR_MeTrfase"/>
</dbReference>
<comment type="catalytic activity">
    <reaction evidence="1">
        <text>L-glutamyl-[protein] + S-adenosyl-L-methionine = [protein]-L-glutamate 5-O-methyl ester + S-adenosyl-L-homocysteine</text>
        <dbReference type="Rhea" id="RHEA:24452"/>
        <dbReference type="Rhea" id="RHEA-COMP:10208"/>
        <dbReference type="Rhea" id="RHEA-COMP:10311"/>
        <dbReference type="ChEBI" id="CHEBI:29973"/>
        <dbReference type="ChEBI" id="CHEBI:57856"/>
        <dbReference type="ChEBI" id="CHEBI:59789"/>
        <dbReference type="ChEBI" id="CHEBI:82795"/>
        <dbReference type="EC" id="2.1.1.80"/>
    </reaction>
</comment>
<dbReference type="CDD" id="cd02440">
    <property type="entry name" value="AdoMet_MTases"/>
    <property type="match status" value="1"/>
</dbReference>
<evidence type="ECO:0000256" key="3">
    <source>
        <dbReference type="ARBA" id="ARBA00022603"/>
    </source>
</evidence>
<dbReference type="InterPro" id="IPR022642">
    <property type="entry name" value="CheR_C"/>
</dbReference>
<keyword evidence="3 7" id="KW-0489">Methyltransferase</keyword>
<dbReference type="Pfam" id="PF01739">
    <property type="entry name" value="CheR"/>
    <property type="match status" value="1"/>
</dbReference>
<dbReference type="AlphaFoldDB" id="A0A7C3IFC3"/>
<dbReference type="EMBL" id="DSVL01000398">
    <property type="protein sequence ID" value="HFH30383.1"/>
    <property type="molecule type" value="Genomic_DNA"/>
</dbReference>
<keyword evidence="4 7" id="KW-0808">Transferase</keyword>
<dbReference type="SUPFAM" id="SSF53335">
    <property type="entry name" value="S-adenosyl-L-methionine-dependent methyltransferases"/>
    <property type="match status" value="1"/>
</dbReference>
<dbReference type="InterPro" id="IPR026024">
    <property type="entry name" value="Chemotaxis_MeTrfase_CheR"/>
</dbReference>
<dbReference type="InterPro" id="IPR050903">
    <property type="entry name" value="Bact_Chemotaxis_MeTrfase"/>
</dbReference>
<reference evidence="7" key="1">
    <citation type="journal article" date="2020" name="mSystems">
        <title>Genome- and Community-Level Interaction Insights into Carbon Utilization and Element Cycling Functions of Hydrothermarchaeota in Hydrothermal Sediment.</title>
        <authorList>
            <person name="Zhou Z."/>
            <person name="Liu Y."/>
            <person name="Xu W."/>
            <person name="Pan J."/>
            <person name="Luo Z.H."/>
            <person name="Li M."/>
        </authorList>
    </citation>
    <scope>NUCLEOTIDE SEQUENCE [LARGE SCALE GENOMIC DNA]</scope>
    <source>
        <strain evidence="7">SpSt-503</strain>
    </source>
</reference>
<dbReference type="SMART" id="SM00138">
    <property type="entry name" value="MeTrc"/>
    <property type="match status" value="1"/>
</dbReference>
<evidence type="ECO:0000256" key="5">
    <source>
        <dbReference type="ARBA" id="ARBA00022691"/>
    </source>
</evidence>
<evidence type="ECO:0000259" key="6">
    <source>
        <dbReference type="PROSITE" id="PS50123"/>
    </source>
</evidence>
<evidence type="ECO:0000256" key="1">
    <source>
        <dbReference type="ARBA" id="ARBA00001541"/>
    </source>
</evidence>
<dbReference type="EC" id="2.1.1.80" evidence="2"/>
<dbReference type="SUPFAM" id="SSF47757">
    <property type="entry name" value="Chemotaxis receptor methyltransferase CheR, N-terminal domain"/>
    <property type="match status" value="1"/>
</dbReference>
<dbReference type="Gene3D" id="1.10.155.10">
    <property type="entry name" value="Chemotaxis receptor methyltransferase CheR, N-terminal domain"/>
    <property type="match status" value="1"/>
</dbReference>
<gene>
    <name evidence="7" type="ORF">ENS59_12895</name>
</gene>
<dbReference type="PANTHER" id="PTHR24422:SF19">
    <property type="entry name" value="CHEMOTAXIS PROTEIN METHYLTRANSFERASE"/>
    <property type="match status" value="1"/>
</dbReference>
<accession>A0A7C3IFC3</accession>
<dbReference type="InterPro" id="IPR029063">
    <property type="entry name" value="SAM-dependent_MTases_sf"/>
</dbReference>
<evidence type="ECO:0000256" key="4">
    <source>
        <dbReference type="ARBA" id="ARBA00022679"/>
    </source>
</evidence>
<dbReference type="Gene3D" id="3.40.50.150">
    <property type="entry name" value="Vaccinia Virus protein VP39"/>
    <property type="match status" value="1"/>
</dbReference>
<dbReference type="PANTHER" id="PTHR24422">
    <property type="entry name" value="CHEMOTAXIS PROTEIN METHYLTRANSFERASE"/>
    <property type="match status" value="1"/>
</dbReference>
<feature type="domain" description="CheR-type methyltransferase" evidence="6">
    <location>
        <begin position="1"/>
        <end position="273"/>
    </location>
</feature>
<dbReference type="PIRSF" id="PIRSF000410">
    <property type="entry name" value="CheR"/>
    <property type="match status" value="1"/>
</dbReference>
<protein>
    <recommendedName>
        <fullName evidence="2">protein-glutamate O-methyltransferase</fullName>
        <ecNumber evidence="2">2.1.1.80</ecNumber>
    </recommendedName>
</protein>
<name>A0A7C3IFC3_9SPIR</name>
<evidence type="ECO:0000313" key="7">
    <source>
        <dbReference type="EMBL" id="HFH30383.1"/>
    </source>
</evidence>
<organism evidence="7">
    <name type="scientific">Gracilinema caldarium</name>
    <dbReference type="NCBI Taxonomy" id="215591"/>
    <lineage>
        <taxon>Bacteria</taxon>
        <taxon>Pseudomonadati</taxon>
        <taxon>Spirochaetota</taxon>
        <taxon>Spirochaetia</taxon>
        <taxon>Spirochaetales</taxon>
        <taxon>Breznakiellaceae</taxon>
        <taxon>Gracilinema</taxon>
    </lineage>
</organism>
<dbReference type="PROSITE" id="PS50123">
    <property type="entry name" value="CHER"/>
    <property type="match status" value="1"/>
</dbReference>
<keyword evidence="5" id="KW-0949">S-adenosyl-L-methionine</keyword>
<proteinExistence type="predicted"/>
<dbReference type="InterPro" id="IPR036804">
    <property type="entry name" value="CheR_N_sf"/>
</dbReference>
<sequence length="273" mass="32115">MRIPALSDELFHQMTEYLFKETGITINKNKKYLVEYRLQKFIGPDKEFVSYYALFKALKEDRSGELKTLFINSLTTNYTFFFREPVHFRFLAYYLHTHGKNQTYIRLWSAGCSSGEEAYSMAITCLEQGFSGSHKDIRILASDISKQVLTKAQSGVYHYSAIRGELEDAYLRRYFLFNPQHKTFTVQDQVRSLVTFREFNLMDPFPFEKQFDLIFLRNVLIYFSVPEKEHILAKIWEVLKSPGYLVLGLSESLVGVRHRFTTLNNSIYRKEGM</sequence>
<evidence type="ECO:0000256" key="2">
    <source>
        <dbReference type="ARBA" id="ARBA00012534"/>
    </source>
</evidence>
<dbReference type="GO" id="GO:0008983">
    <property type="term" value="F:protein-glutamate O-methyltransferase activity"/>
    <property type="evidence" value="ECO:0007669"/>
    <property type="project" value="UniProtKB-EC"/>
</dbReference>
<comment type="caution">
    <text evidence="7">The sequence shown here is derived from an EMBL/GenBank/DDBJ whole genome shotgun (WGS) entry which is preliminary data.</text>
</comment>
<dbReference type="PRINTS" id="PR00996">
    <property type="entry name" value="CHERMTFRASE"/>
</dbReference>